<sequence>MPAPTNGLFDPKRTALLVMDYQNGIVGRLPEPEPLIGRVRDAIADVREHEGTIGYVRVAFTDDDYSTVPATNVTFAAAAESRAMGADDPSTAIVDALAPEQGDIVVRKVRIGAMSTTDLDQRLRARGVNTVVLAGVSTSGVVLSTVIDAADRDYRVYVLSDCVADFDPDLHDLLLNKVFGRRATVIDSAELHNMLAKG</sequence>
<reference evidence="3 4" key="1">
    <citation type="submission" date="2018-08" db="EMBL/GenBank/DDBJ databases">
        <title>Sequencing the genomes of 1000 actinobacteria strains.</title>
        <authorList>
            <person name="Klenk H.-P."/>
        </authorList>
    </citation>
    <scope>NUCLEOTIDE SEQUENCE [LARGE SCALE GENOMIC DNA]</scope>
    <source>
        <strain evidence="3 4">DSM 44099</strain>
    </source>
</reference>
<dbReference type="Gene3D" id="3.40.50.850">
    <property type="entry name" value="Isochorismatase-like"/>
    <property type="match status" value="1"/>
</dbReference>
<accession>A0A3D9ZYN9</accession>
<dbReference type="Pfam" id="PF00857">
    <property type="entry name" value="Isochorismatase"/>
    <property type="match status" value="1"/>
</dbReference>
<feature type="domain" description="Isochorismatase-like" evidence="2">
    <location>
        <begin position="14"/>
        <end position="190"/>
    </location>
</feature>
<dbReference type="InterPro" id="IPR036380">
    <property type="entry name" value="Isochorismatase-like_sf"/>
</dbReference>
<dbReference type="SUPFAM" id="SSF52499">
    <property type="entry name" value="Isochorismatase-like hydrolases"/>
    <property type="match status" value="1"/>
</dbReference>
<dbReference type="AlphaFoldDB" id="A0A3D9ZYN9"/>
<comment type="caution">
    <text evidence="3">The sequence shown here is derived from an EMBL/GenBank/DDBJ whole genome shotgun (WGS) entry which is preliminary data.</text>
</comment>
<dbReference type="PRINTS" id="PR01398">
    <property type="entry name" value="ISCHRISMTASE"/>
</dbReference>
<gene>
    <name evidence="3" type="ORF">DFJ67_7820</name>
</gene>
<dbReference type="PANTHER" id="PTHR43540">
    <property type="entry name" value="PEROXYUREIDOACRYLATE/UREIDOACRYLATE AMIDOHYDROLASE-RELATED"/>
    <property type="match status" value="1"/>
</dbReference>
<name>A0A3D9ZYN9_9ACTN</name>
<dbReference type="InterPro" id="IPR050272">
    <property type="entry name" value="Isochorismatase-like_hydrls"/>
</dbReference>
<dbReference type="CDD" id="cd00431">
    <property type="entry name" value="cysteine_hydrolases"/>
    <property type="match status" value="1"/>
</dbReference>
<evidence type="ECO:0000313" key="3">
    <source>
        <dbReference type="EMBL" id="REG01733.1"/>
    </source>
</evidence>
<organism evidence="3 4">
    <name type="scientific">Asanoa ferruginea</name>
    <dbReference type="NCBI Taxonomy" id="53367"/>
    <lineage>
        <taxon>Bacteria</taxon>
        <taxon>Bacillati</taxon>
        <taxon>Actinomycetota</taxon>
        <taxon>Actinomycetes</taxon>
        <taxon>Micromonosporales</taxon>
        <taxon>Micromonosporaceae</taxon>
        <taxon>Asanoa</taxon>
    </lineage>
</organism>
<dbReference type="InterPro" id="IPR000868">
    <property type="entry name" value="Isochorismatase-like_dom"/>
</dbReference>
<dbReference type="EMBL" id="QUMQ01000001">
    <property type="protein sequence ID" value="REG01733.1"/>
    <property type="molecule type" value="Genomic_DNA"/>
</dbReference>
<dbReference type="OrthoDB" id="9814140at2"/>
<proteinExistence type="predicted"/>
<protein>
    <submittedName>
        <fullName evidence="3">Isochorismate hydrolase</fullName>
    </submittedName>
</protein>
<keyword evidence="1 3" id="KW-0378">Hydrolase</keyword>
<dbReference type="InterPro" id="IPR016291">
    <property type="entry name" value="Isochorismatase"/>
</dbReference>
<evidence type="ECO:0000259" key="2">
    <source>
        <dbReference type="Pfam" id="PF00857"/>
    </source>
</evidence>
<evidence type="ECO:0000313" key="4">
    <source>
        <dbReference type="Proteomes" id="UP000256913"/>
    </source>
</evidence>
<evidence type="ECO:0000256" key="1">
    <source>
        <dbReference type="ARBA" id="ARBA00022801"/>
    </source>
</evidence>
<dbReference type="RefSeq" id="WP_116074189.1">
    <property type="nucleotide sequence ID" value="NZ_BONB01000021.1"/>
</dbReference>
<dbReference type="GO" id="GO:0008908">
    <property type="term" value="F:isochorismatase activity"/>
    <property type="evidence" value="ECO:0007669"/>
    <property type="project" value="InterPro"/>
</dbReference>
<keyword evidence="4" id="KW-1185">Reference proteome</keyword>
<dbReference type="Proteomes" id="UP000256913">
    <property type="component" value="Unassembled WGS sequence"/>
</dbReference>